<name>A0A087CFC3_9BIFI</name>
<dbReference type="eggNOG" id="COG2064">
    <property type="taxonomic scope" value="Bacteria"/>
</dbReference>
<accession>A0A087CFC3</accession>
<dbReference type="STRING" id="218140.BPSY_0821"/>
<sequence>METVILPIASACIFMLMHLEDSRLDVLHGAMARPPVRIVLVLEMLAVAIRRGASISHALERVSMAIDDDLGGAIGRVVCRLHRGIAWTPAWAPVCDGNACGVCCTVLRDSLEASWRLGASPLPRIEAVVQQLDSAERNRIESEAAHLSVKLLLPTALCFLPAFVLIGVIPCIAAFAQGMFA</sequence>
<keyword evidence="3" id="KW-1185">Reference proteome</keyword>
<proteinExistence type="predicted"/>
<gene>
    <name evidence="2" type="ORF">BPSY_0821</name>
</gene>
<evidence type="ECO:0000256" key="1">
    <source>
        <dbReference type="SAM" id="Phobius"/>
    </source>
</evidence>
<comment type="caution">
    <text evidence="2">The sequence shown here is derived from an EMBL/GenBank/DDBJ whole genome shotgun (WGS) entry which is preliminary data.</text>
</comment>
<keyword evidence="1" id="KW-1133">Transmembrane helix</keyword>
<keyword evidence="1" id="KW-0472">Membrane</keyword>
<dbReference type="AlphaFoldDB" id="A0A087CFC3"/>
<evidence type="ECO:0000313" key="3">
    <source>
        <dbReference type="Proteomes" id="UP000029050"/>
    </source>
</evidence>
<feature type="transmembrane region" description="Helical" evidence="1">
    <location>
        <begin position="151"/>
        <end position="176"/>
    </location>
</feature>
<dbReference type="EMBL" id="JGZI01000009">
    <property type="protein sequence ID" value="KFI81973.1"/>
    <property type="molecule type" value="Genomic_DNA"/>
</dbReference>
<protein>
    <submittedName>
        <fullName evidence="2">Type II secretion system protein, pilus assembly</fullName>
    </submittedName>
</protein>
<keyword evidence="1" id="KW-0812">Transmembrane</keyword>
<organism evidence="2 3">
    <name type="scientific">Bifidobacterium psychraerophilum</name>
    <dbReference type="NCBI Taxonomy" id="218140"/>
    <lineage>
        <taxon>Bacteria</taxon>
        <taxon>Bacillati</taxon>
        <taxon>Actinomycetota</taxon>
        <taxon>Actinomycetes</taxon>
        <taxon>Bifidobacteriales</taxon>
        <taxon>Bifidobacteriaceae</taxon>
        <taxon>Bifidobacterium</taxon>
    </lineage>
</organism>
<reference evidence="2 3" key="1">
    <citation type="submission" date="2014-03" db="EMBL/GenBank/DDBJ databases">
        <title>Genomics of Bifidobacteria.</title>
        <authorList>
            <person name="Ventura M."/>
            <person name="Milani C."/>
            <person name="Lugli G.A."/>
        </authorList>
    </citation>
    <scope>NUCLEOTIDE SEQUENCE [LARGE SCALE GENOMIC DNA]</scope>
    <source>
        <strain evidence="2 3">LMG 21775</strain>
    </source>
</reference>
<evidence type="ECO:0000313" key="2">
    <source>
        <dbReference type="EMBL" id="KFI81973.1"/>
    </source>
</evidence>
<dbReference type="Proteomes" id="UP000029050">
    <property type="component" value="Unassembled WGS sequence"/>
</dbReference>